<dbReference type="GeneID" id="81373691"/>
<accession>A0A9W9VQM2</accession>
<dbReference type="Proteomes" id="UP001147747">
    <property type="component" value="Unassembled WGS sequence"/>
</dbReference>
<comment type="caution">
    <text evidence="2">The sequence shown here is derived from an EMBL/GenBank/DDBJ whole genome shotgun (WGS) entry which is preliminary data.</text>
</comment>
<dbReference type="Gene3D" id="3.40.50.1110">
    <property type="entry name" value="SGNH hydrolase"/>
    <property type="match status" value="1"/>
</dbReference>
<organism evidence="2 3">
    <name type="scientific">Penicillium cosmopolitanum</name>
    <dbReference type="NCBI Taxonomy" id="1131564"/>
    <lineage>
        <taxon>Eukaryota</taxon>
        <taxon>Fungi</taxon>
        <taxon>Dikarya</taxon>
        <taxon>Ascomycota</taxon>
        <taxon>Pezizomycotina</taxon>
        <taxon>Eurotiomycetes</taxon>
        <taxon>Eurotiomycetidae</taxon>
        <taxon>Eurotiales</taxon>
        <taxon>Aspergillaceae</taxon>
        <taxon>Penicillium</taxon>
    </lineage>
</organism>
<dbReference type="CDD" id="cd01823">
    <property type="entry name" value="SEST_like"/>
    <property type="match status" value="1"/>
</dbReference>
<proteinExistence type="predicted"/>
<dbReference type="PANTHER" id="PTHR37981">
    <property type="entry name" value="LIPASE 2"/>
    <property type="match status" value="1"/>
</dbReference>
<keyword evidence="1" id="KW-0732">Signal</keyword>
<protein>
    <recommendedName>
        <fullName evidence="4">SGNH hydrolase-type esterase domain-containing protein</fullName>
    </recommendedName>
</protein>
<gene>
    <name evidence="2" type="ORF">N7509_010074</name>
</gene>
<dbReference type="InterPro" id="IPR037460">
    <property type="entry name" value="SEST-like"/>
</dbReference>
<evidence type="ECO:0000256" key="1">
    <source>
        <dbReference type="SAM" id="SignalP"/>
    </source>
</evidence>
<sequence>MPGHAAHYVFALVLVCCASVNAFPLTARDTIPLDIKGYTALGDSYAAGIMAGDELDSNCWRYSDGYPGQLNRSSILGSDHSFDYRACSGALMEEASSSSSGSSKAIQKQIDGMSAADFVTVSIGGNDAGFFKLLDGCIFNFQGPASHDCQDELSTSLKFIASDDFATTYNGVMDAIIAKNTADTFRVFANGYSPFFDGSLSDECNEKSLGYWGAYQPKLTVDVRRQLNDVCTKLNDRLGEIVKGRSDNKVIFVNWSHRFDEHRFCQPGKDIEDGDNTYFFDIASRTKSIGSIDVNTCQAEADASGDWGELADCAIAIAYSKDSSLKPVNGSISTNSDNPLGPGTARVFHPKPQGYSEIVAEIESVWPYTAAKTEDSPTMSCGAQNIGGSAESLTGYLDSFCAQDLSVSHTQSYIDGNVKYTLAYKNPGSGYCNAANCKSTFESGLKRYGNASISCGTFSWEIGTAPNPSSPTCGKNYDAPLADVVSINGKLDQRGDSELCCSDGKGGCVNIETSGDIAVDLCTSSTSILCVACGRLANYVAGLAGACQERGMVGGAQDIVETTGLSVEI</sequence>
<dbReference type="RefSeq" id="XP_056485331.1">
    <property type="nucleotide sequence ID" value="XM_056634711.1"/>
</dbReference>
<dbReference type="EMBL" id="JAPZBU010000009">
    <property type="protein sequence ID" value="KAJ5387533.1"/>
    <property type="molecule type" value="Genomic_DNA"/>
</dbReference>
<dbReference type="PANTHER" id="PTHR37981:SF1">
    <property type="entry name" value="SGNH HYDROLASE-TYPE ESTERASE DOMAIN-CONTAINING PROTEIN"/>
    <property type="match status" value="1"/>
</dbReference>
<evidence type="ECO:0000313" key="2">
    <source>
        <dbReference type="EMBL" id="KAJ5387533.1"/>
    </source>
</evidence>
<dbReference type="InterPro" id="IPR036514">
    <property type="entry name" value="SGNH_hydro_sf"/>
</dbReference>
<dbReference type="OrthoDB" id="1896086at2759"/>
<name>A0A9W9VQM2_9EURO</name>
<dbReference type="GO" id="GO:0006629">
    <property type="term" value="P:lipid metabolic process"/>
    <property type="evidence" value="ECO:0007669"/>
    <property type="project" value="TreeGrafter"/>
</dbReference>
<dbReference type="SUPFAM" id="SSF52266">
    <property type="entry name" value="SGNH hydrolase"/>
    <property type="match status" value="1"/>
</dbReference>
<reference evidence="2" key="1">
    <citation type="submission" date="2022-12" db="EMBL/GenBank/DDBJ databases">
        <authorList>
            <person name="Petersen C."/>
        </authorList>
    </citation>
    <scope>NUCLEOTIDE SEQUENCE</scope>
    <source>
        <strain evidence="2">IBT 29677</strain>
    </source>
</reference>
<evidence type="ECO:0008006" key="4">
    <source>
        <dbReference type="Google" id="ProtNLM"/>
    </source>
</evidence>
<reference evidence="2" key="2">
    <citation type="journal article" date="2023" name="IMA Fungus">
        <title>Comparative genomic study of the Penicillium genus elucidates a diverse pangenome and 15 lateral gene transfer events.</title>
        <authorList>
            <person name="Petersen C."/>
            <person name="Sorensen T."/>
            <person name="Nielsen M.R."/>
            <person name="Sondergaard T.E."/>
            <person name="Sorensen J.L."/>
            <person name="Fitzpatrick D.A."/>
            <person name="Frisvad J.C."/>
            <person name="Nielsen K.L."/>
        </authorList>
    </citation>
    <scope>NUCLEOTIDE SEQUENCE</scope>
    <source>
        <strain evidence="2">IBT 29677</strain>
    </source>
</reference>
<dbReference type="AlphaFoldDB" id="A0A9W9VQM2"/>
<feature type="signal peptide" evidence="1">
    <location>
        <begin position="1"/>
        <end position="22"/>
    </location>
</feature>
<feature type="chain" id="PRO_5040993102" description="SGNH hydrolase-type esterase domain-containing protein" evidence="1">
    <location>
        <begin position="23"/>
        <end position="569"/>
    </location>
</feature>
<evidence type="ECO:0000313" key="3">
    <source>
        <dbReference type="Proteomes" id="UP001147747"/>
    </source>
</evidence>
<dbReference type="GO" id="GO:0016788">
    <property type="term" value="F:hydrolase activity, acting on ester bonds"/>
    <property type="evidence" value="ECO:0007669"/>
    <property type="project" value="InterPro"/>
</dbReference>
<keyword evidence="3" id="KW-1185">Reference proteome</keyword>